<dbReference type="KEGG" id="rin:ACS15_0811"/>
<proteinExistence type="predicted"/>
<dbReference type="AlphaFoldDB" id="A0AAC9BF72"/>
<dbReference type="EMBL" id="CP012605">
    <property type="protein sequence ID" value="ANH71388.1"/>
    <property type="molecule type" value="Genomic_DNA"/>
</dbReference>
<sequence length="64" mass="7143">MQLIAGRGGAPCVQFHAQLTRQRNLASTREAAADRGDEPALQRRTDPGRMKGFPTVHTYLRPLR</sequence>
<gene>
    <name evidence="2" type="ORF">ACS15_0811</name>
</gene>
<feature type="compositionally biased region" description="Basic and acidic residues" evidence="1">
    <location>
        <begin position="31"/>
        <end position="49"/>
    </location>
</feature>
<feature type="region of interest" description="Disordered" evidence="1">
    <location>
        <begin position="24"/>
        <end position="54"/>
    </location>
</feature>
<name>A0AAC9BF72_9RALS</name>
<accession>A0AAC9BF72</accession>
<reference evidence="2 3" key="1">
    <citation type="submission" date="2015-09" db="EMBL/GenBank/DDBJ databases">
        <authorList>
            <person name="Xu Y."/>
            <person name="Nagy A."/>
            <person name="Liu N.T."/>
            <person name="Nou X."/>
        </authorList>
    </citation>
    <scope>NUCLEOTIDE SEQUENCE [LARGE SCALE GENOMIC DNA]</scope>
    <source>
        <strain evidence="2 3">FC1138</strain>
    </source>
</reference>
<evidence type="ECO:0000313" key="2">
    <source>
        <dbReference type="EMBL" id="ANH71388.1"/>
    </source>
</evidence>
<dbReference type="Proteomes" id="UP000077927">
    <property type="component" value="Chromosome 1"/>
</dbReference>
<evidence type="ECO:0000313" key="3">
    <source>
        <dbReference type="Proteomes" id="UP000077927"/>
    </source>
</evidence>
<protein>
    <submittedName>
        <fullName evidence="2">Uncharacterized protein</fullName>
    </submittedName>
</protein>
<evidence type="ECO:0000256" key="1">
    <source>
        <dbReference type="SAM" id="MobiDB-lite"/>
    </source>
</evidence>
<organism evidence="2 3">
    <name type="scientific">Ralstonia insidiosa</name>
    <dbReference type="NCBI Taxonomy" id="190721"/>
    <lineage>
        <taxon>Bacteria</taxon>
        <taxon>Pseudomonadati</taxon>
        <taxon>Pseudomonadota</taxon>
        <taxon>Betaproteobacteria</taxon>
        <taxon>Burkholderiales</taxon>
        <taxon>Burkholderiaceae</taxon>
        <taxon>Ralstonia</taxon>
    </lineage>
</organism>